<gene>
    <name evidence="1" type="ORF">B3C1_03140</name>
</gene>
<comment type="caution">
    <text evidence="1">The sequence shown here is derived from an EMBL/GenBank/DDBJ whole genome shotgun (WGS) entry which is preliminary data.</text>
</comment>
<dbReference type="InterPro" id="IPR012658">
    <property type="entry name" value="YheV"/>
</dbReference>
<keyword evidence="2" id="KW-1185">Reference proteome</keyword>
<accession>K2JRS0</accession>
<dbReference type="RefSeq" id="WP_008482854.1">
    <property type="nucleotide sequence ID" value="NZ_AMRI01000003.1"/>
</dbReference>
<dbReference type="eggNOG" id="COG3529">
    <property type="taxonomic scope" value="Bacteria"/>
</dbReference>
<evidence type="ECO:0000313" key="2">
    <source>
        <dbReference type="Proteomes" id="UP000006755"/>
    </source>
</evidence>
<organism evidence="1 2">
    <name type="scientific">Gallaecimonas xiamenensis 3-C-1</name>
    <dbReference type="NCBI Taxonomy" id="745411"/>
    <lineage>
        <taxon>Bacteria</taxon>
        <taxon>Pseudomonadati</taxon>
        <taxon>Pseudomonadota</taxon>
        <taxon>Gammaproteobacteria</taxon>
        <taxon>Enterobacterales</taxon>
        <taxon>Gallaecimonadaceae</taxon>
        <taxon>Gallaecimonas</taxon>
    </lineage>
</organism>
<sequence>MAKRRFIAGAKCPQCEQQDSIQLIIENNVERIECVSCGYKQTQTSRDAEGAAKGDKESIIGLFKPE</sequence>
<dbReference type="STRING" id="745411.B3C1_03140"/>
<dbReference type="NCBIfam" id="TIGR02443">
    <property type="entry name" value="YheV family putative zinc ribbon protein"/>
    <property type="match status" value="1"/>
</dbReference>
<proteinExistence type="predicted"/>
<name>K2JRS0_9GAMM</name>
<evidence type="ECO:0000313" key="1">
    <source>
        <dbReference type="EMBL" id="EKE77167.1"/>
    </source>
</evidence>
<dbReference type="OrthoDB" id="5881059at2"/>
<dbReference type="EMBL" id="AMRI01000003">
    <property type="protein sequence ID" value="EKE77167.1"/>
    <property type="molecule type" value="Genomic_DNA"/>
</dbReference>
<reference evidence="1 2" key="1">
    <citation type="journal article" date="2012" name="J. Bacteriol.">
        <title>Genome Sequence of Gallaecimonas xiamenensis Type Strain 3-C-1.</title>
        <authorList>
            <person name="Lai Q."/>
            <person name="Wang L."/>
            <person name="Wang W."/>
            <person name="Shao Z."/>
        </authorList>
    </citation>
    <scope>NUCLEOTIDE SEQUENCE [LARGE SCALE GENOMIC DNA]</scope>
    <source>
        <strain evidence="1 2">3-C-1</strain>
    </source>
</reference>
<dbReference type="Pfam" id="PF09526">
    <property type="entry name" value="DUF2387"/>
    <property type="match status" value="1"/>
</dbReference>
<dbReference type="Proteomes" id="UP000006755">
    <property type="component" value="Unassembled WGS sequence"/>
</dbReference>
<dbReference type="AlphaFoldDB" id="K2JRS0"/>
<protein>
    <submittedName>
        <fullName evidence="1">Uncharacterized protein</fullName>
    </submittedName>
</protein>